<organism evidence="1 2">
    <name type="scientific">Pseudosulfitobacter pseudonitzschiae</name>
    <dbReference type="NCBI Taxonomy" id="1402135"/>
    <lineage>
        <taxon>Bacteria</taxon>
        <taxon>Pseudomonadati</taxon>
        <taxon>Pseudomonadota</taxon>
        <taxon>Alphaproteobacteria</taxon>
        <taxon>Rhodobacterales</taxon>
        <taxon>Roseobacteraceae</taxon>
        <taxon>Pseudosulfitobacter</taxon>
    </lineage>
</organism>
<evidence type="ECO:0000313" key="2">
    <source>
        <dbReference type="Proteomes" id="UP000809337"/>
    </source>
</evidence>
<proteinExistence type="predicted"/>
<reference evidence="1" key="1">
    <citation type="submission" date="2021-01" db="EMBL/GenBank/DDBJ databases">
        <title>Diatom-associated Roseobacters Show Island Model of Population Structure.</title>
        <authorList>
            <person name="Qu L."/>
            <person name="Feng X."/>
            <person name="Chen Y."/>
            <person name="Li L."/>
            <person name="Wang X."/>
            <person name="Hu Z."/>
            <person name="Wang H."/>
            <person name="Luo H."/>
        </authorList>
    </citation>
    <scope>NUCLEOTIDE SEQUENCE</scope>
    <source>
        <strain evidence="1">SM26-45</strain>
    </source>
</reference>
<sequence length="86" mass="9647">MIEVHVIDVPEFRPMVETQSNNPDVTVTGPTKGYWTIQAPTELVFSRKAMKMKPAVWYGIFTGGLNGEIAEWGRDEVRVIGTNKPL</sequence>
<dbReference type="AlphaFoldDB" id="A0A9Q2NSZ9"/>
<dbReference type="RefSeq" id="WP_231035907.1">
    <property type="nucleotide sequence ID" value="NZ_JAJNGX010000028.1"/>
</dbReference>
<evidence type="ECO:0000313" key="1">
    <source>
        <dbReference type="EMBL" id="MBM2357178.1"/>
    </source>
</evidence>
<name>A0A9Q2NSZ9_9RHOB</name>
<dbReference type="EMBL" id="JAFBWN010000029">
    <property type="protein sequence ID" value="MBM2357178.1"/>
    <property type="molecule type" value="Genomic_DNA"/>
</dbReference>
<gene>
    <name evidence="1" type="ORF">JQX14_21750</name>
</gene>
<accession>A0A9Q2NSZ9</accession>
<protein>
    <submittedName>
        <fullName evidence="1">Uncharacterized protein</fullName>
    </submittedName>
</protein>
<dbReference type="Proteomes" id="UP000809337">
    <property type="component" value="Unassembled WGS sequence"/>
</dbReference>
<comment type="caution">
    <text evidence="1">The sequence shown here is derived from an EMBL/GenBank/DDBJ whole genome shotgun (WGS) entry which is preliminary data.</text>
</comment>